<feature type="domain" description="Protein kinase" evidence="9">
    <location>
        <begin position="10"/>
        <end position="275"/>
    </location>
</feature>
<dbReference type="PROSITE" id="PS00108">
    <property type="entry name" value="PROTEIN_KINASE_ST"/>
    <property type="match status" value="1"/>
</dbReference>
<proteinExistence type="inferred from homology"/>
<dbReference type="Gene3D" id="3.30.200.20">
    <property type="entry name" value="Phosphorylase Kinase, domain 1"/>
    <property type="match status" value="1"/>
</dbReference>
<dbReference type="GO" id="GO:0005524">
    <property type="term" value="F:ATP binding"/>
    <property type="evidence" value="ECO:0007669"/>
    <property type="project" value="UniProtKB-UniRule"/>
</dbReference>
<dbReference type="RefSeq" id="XP_001358092.3">
    <property type="nucleotide sequence ID" value="XM_001358055.4"/>
</dbReference>
<dbReference type="InterPro" id="IPR000719">
    <property type="entry name" value="Prot_kinase_dom"/>
</dbReference>
<dbReference type="Gene3D" id="1.10.510.10">
    <property type="entry name" value="Transferase(Phosphotransferase) domain 1"/>
    <property type="match status" value="1"/>
</dbReference>
<feature type="region of interest" description="Disordered" evidence="8">
    <location>
        <begin position="340"/>
        <end position="486"/>
    </location>
</feature>
<dbReference type="GO" id="GO:0043123">
    <property type="term" value="P:positive regulation of canonical NF-kappaB signal transduction"/>
    <property type="evidence" value="ECO:0007669"/>
    <property type="project" value="TreeGrafter"/>
</dbReference>
<dbReference type="FunCoup" id="A0A6I8UN11">
    <property type="interactions" value="398"/>
</dbReference>
<dbReference type="PROSITE" id="PS00107">
    <property type="entry name" value="PROTEIN_KINASE_ATP"/>
    <property type="match status" value="1"/>
</dbReference>
<dbReference type="AlphaFoldDB" id="A0A6I8UN11"/>
<dbReference type="Pfam" id="PF00069">
    <property type="entry name" value="Pkinase"/>
    <property type="match status" value="1"/>
</dbReference>
<keyword evidence="3" id="KW-0808">Transferase</keyword>
<dbReference type="SUPFAM" id="SSF56112">
    <property type="entry name" value="Protein kinase-like (PK-like)"/>
    <property type="match status" value="1"/>
</dbReference>
<gene>
    <name evidence="11" type="primary">Takl1</name>
</gene>
<evidence type="ECO:0000313" key="10">
    <source>
        <dbReference type="Proteomes" id="UP000001819"/>
    </source>
</evidence>
<reference evidence="10" key="1">
    <citation type="submission" date="2024-06" db="UniProtKB">
        <authorList>
            <consortium name="RefSeq"/>
        </authorList>
    </citation>
    <scope>NUCLEOTIDE SEQUENCE [LARGE SCALE GENOMIC DNA]</scope>
    <source>
        <strain evidence="10">MV2-25</strain>
    </source>
</reference>
<dbReference type="GO" id="GO:0006950">
    <property type="term" value="P:response to stress"/>
    <property type="evidence" value="ECO:0007669"/>
    <property type="project" value="UniProtKB-ARBA"/>
</dbReference>
<keyword evidence="4 7" id="KW-0547">Nucleotide-binding</keyword>
<comment type="similarity">
    <text evidence="1">Belongs to the protein kinase superfamily. STE Ser/Thr protein kinase family. MAP kinase kinase kinase subfamily.</text>
</comment>
<organism evidence="10 11">
    <name type="scientific">Drosophila pseudoobscura pseudoobscura</name>
    <name type="common">Fruit fly</name>
    <dbReference type="NCBI Taxonomy" id="46245"/>
    <lineage>
        <taxon>Eukaryota</taxon>
        <taxon>Metazoa</taxon>
        <taxon>Ecdysozoa</taxon>
        <taxon>Arthropoda</taxon>
        <taxon>Hexapoda</taxon>
        <taxon>Insecta</taxon>
        <taxon>Pterygota</taxon>
        <taxon>Neoptera</taxon>
        <taxon>Endopterygota</taxon>
        <taxon>Diptera</taxon>
        <taxon>Brachycera</taxon>
        <taxon>Muscomorpha</taxon>
        <taxon>Ephydroidea</taxon>
        <taxon>Drosophilidae</taxon>
        <taxon>Drosophila</taxon>
        <taxon>Sophophora</taxon>
    </lineage>
</organism>
<dbReference type="GO" id="GO:0007254">
    <property type="term" value="P:JNK cascade"/>
    <property type="evidence" value="ECO:0007669"/>
    <property type="project" value="TreeGrafter"/>
</dbReference>
<dbReference type="SMART" id="SM00220">
    <property type="entry name" value="S_TKc"/>
    <property type="match status" value="1"/>
</dbReference>
<evidence type="ECO:0000256" key="4">
    <source>
        <dbReference type="ARBA" id="ARBA00022741"/>
    </source>
</evidence>
<dbReference type="KEGG" id="dpo:4800898"/>
<name>A0A6I8UN11_DROPS</name>
<reference evidence="11" key="2">
    <citation type="submission" date="2025-08" db="UniProtKB">
        <authorList>
            <consortium name="RefSeq"/>
        </authorList>
    </citation>
    <scope>IDENTIFICATION</scope>
    <source>
        <strain evidence="11">MV-25-SWS-2005</strain>
        <tissue evidence="11">Whole body</tissue>
    </source>
</reference>
<dbReference type="PANTHER" id="PTHR46716">
    <property type="entry name" value="MITOGEN-ACTIVATED PROTEIN KINASE KINASE KINASE 7"/>
    <property type="match status" value="1"/>
</dbReference>
<keyword evidence="5" id="KW-0418">Kinase</keyword>
<dbReference type="PANTHER" id="PTHR46716:SF1">
    <property type="entry name" value="MITOGEN-ACTIVATED PROTEIN KINASE KINASE KINASE 7"/>
    <property type="match status" value="1"/>
</dbReference>
<evidence type="ECO:0000256" key="7">
    <source>
        <dbReference type="PROSITE-ProRule" id="PRU10141"/>
    </source>
</evidence>
<keyword evidence="2" id="KW-0723">Serine/threonine-protein kinase</keyword>
<evidence type="ECO:0000256" key="3">
    <source>
        <dbReference type="ARBA" id="ARBA00022679"/>
    </source>
</evidence>
<feature type="binding site" evidence="7">
    <location>
        <position position="37"/>
    </location>
    <ligand>
        <name>ATP</name>
        <dbReference type="ChEBI" id="CHEBI:30616"/>
    </ligand>
</feature>
<dbReference type="InterPro" id="IPR011009">
    <property type="entry name" value="Kinase-like_dom_sf"/>
</dbReference>
<dbReference type="GO" id="GO:0004709">
    <property type="term" value="F:MAP kinase kinase kinase activity"/>
    <property type="evidence" value="ECO:0007669"/>
    <property type="project" value="TreeGrafter"/>
</dbReference>
<evidence type="ECO:0000256" key="2">
    <source>
        <dbReference type="ARBA" id="ARBA00022527"/>
    </source>
</evidence>
<evidence type="ECO:0000256" key="6">
    <source>
        <dbReference type="ARBA" id="ARBA00022840"/>
    </source>
</evidence>
<keyword evidence="10" id="KW-1185">Reference proteome</keyword>
<dbReference type="GO" id="GO:0006955">
    <property type="term" value="P:immune response"/>
    <property type="evidence" value="ECO:0007669"/>
    <property type="project" value="TreeGrafter"/>
</dbReference>
<protein>
    <submittedName>
        <fullName evidence="11">Mitogen-activated protein kinase kinase kinase 7-like</fullName>
    </submittedName>
</protein>
<dbReference type="PRINTS" id="PR00109">
    <property type="entry name" value="TYRKINASE"/>
</dbReference>
<sequence length="506" mass="57666">MAAKVDFSELQISQRLGRGGFGAVYRGWCRDQKIAVKRFYEAISKNIEREITQLSRVAHENIVKLFGMATYQNETYLLMEYVEGGSLHDFLYGTVRREYSVQEALRWALQCAEAVAYLHAMTPRPMLHRDIKPHNMLLTGIPGRLKICDFGTVTDMQSYMSNARGTAAYMAPEVILGKRYTDKCDVYSWAVMLWELMSRRPPFSHMENPNFIAVMLATGCGEHPDMDAVRSDCPQTIRELIRRCWCFKSEERPSMQQAVKFLNELGVSSDDKDFVYILDQDTLAVVSVGREKHGSGWRRVVHISFWRKQYSTVRKSLPIAEREAVRVAKQAEREIIRAARDVGRETHRAAQDTGRETARAAQDVGRETARAAQDVGRETARAAQDTGRETVRAAQDVGRETARAAQDTGRETVRAAQDVGRETARAAQDVGRETARAAQDAERETRRALENAERETKRALENAERETKRALENAEREARRAKEKIANEAKRLADRGRKVLKKFRKF</sequence>
<evidence type="ECO:0000256" key="8">
    <source>
        <dbReference type="SAM" id="MobiDB-lite"/>
    </source>
</evidence>
<dbReference type="InParanoid" id="A0A6I8UN11"/>
<dbReference type="InterPro" id="IPR017441">
    <property type="entry name" value="Protein_kinase_ATP_BS"/>
</dbReference>
<evidence type="ECO:0000313" key="11">
    <source>
        <dbReference type="RefSeq" id="XP_001358092.3"/>
    </source>
</evidence>
<dbReference type="PROSITE" id="PS50011">
    <property type="entry name" value="PROTEIN_KINASE_DOM"/>
    <property type="match status" value="1"/>
</dbReference>
<dbReference type="GO" id="GO:0019899">
    <property type="term" value="F:enzyme binding"/>
    <property type="evidence" value="ECO:0007669"/>
    <property type="project" value="UniProtKB-ARBA"/>
</dbReference>
<dbReference type="Proteomes" id="UP000001819">
    <property type="component" value="Chromosome 2"/>
</dbReference>
<dbReference type="InterPro" id="IPR008271">
    <property type="entry name" value="Ser/Thr_kinase_AS"/>
</dbReference>
<keyword evidence="6 7" id="KW-0067">ATP-binding</keyword>
<evidence type="ECO:0000259" key="9">
    <source>
        <dbReference type="PROSITE" id="PS50011"/>
    </source>
</evidence>
<evidence type="ECO:0000256" key="5">
    <source>
        <dbReference type="ARBA" id="ARBA00022777"/>
    </source>
</evidence>
<evidence type="ECO:0000256" key="1">
    <source>
        <dbReference type="ARBA" id="ARBA00006529"/>
    </source>
</evidence>
<dbReference type="InterPro" id="IPR001245">
    <property type="entry name" value="Ser-Thr/Tyr_kinase_cat_dom"/>
</dbReference>
<accession>A0A6I8UN11</accession>